<dbReference type="PANTHER" id="PTHR43603">
    <property type="entry name" value="COBW DOMAIN-CONTAINING PROTEIN DDB_G0274527"/>
    <property type="match status" value="1"/>
</dbReference>
<sequence length="185" mass="19755">MTCICCTLRDDLLDEVARLDTTVTVVDAAGLRGLIEAGESLQARGLPAYEGDDRGVADLLVDQIEFADVLVVNKTDMVGAEDLATVEALLTRLMLLDADAMPDAPVAAKPRSGGVDPWAAWWAALSAQPSMAPLLTERAVALSGLNPAEFVASTDWHGEAARRADFTDATVPCRYADHALMAFRR</sequence>
<dbReference type="EMBL" id="FMCV01000025">
    <property type="protein sequence ID" value="SCF41447.1"/>
    <property type="molecule type" value="Genomic_DNA"/>
</dbReference>
<evidence type="ECO:0000313" key="3">
    <source>
        <dbReference type="Proteomes" id="UP000198551"/>
    </source>
</evidence>
<dbReference type="Proteomes" id="UP000198551">
    <property type="component" value="Unassembled WGS sequence"/>
</dbReference>
<dbReference type="InterPro" id="IPR051927">
    <property type="entry name" value="Zn_Chap_cDPG_Synth"/>
</dbReference>
<keyword evidence="3" id="KW-1185">Reference proteome</keyword>
<accession>A0A1C5A8C8</accession>
<evidence type="ECO:0000259" key="1">
    <source>
        <dbReference type="Pfam" id="PF02492"/>
    </source>
</evidence>
<dbReference type="InterPro" id="IPR003495">
    <property type="entry name" value="CobW/HypB/UreG_nucleotide-bd"/>
</dbReference>
<organism evidence="2 3">
    <name type="scientific">Micromonospora marina</name>
    <dbReference type="NCBI Taxonomy" id="307120"/>
    <lineage>
        <taxon>Bacteria</taxon>
        <taxon>Bacillati</taxon>
        <taxon>Actinomycetota</taxon>
        <taxon>Actinomycetes</taxon>
        <taxon>Micromonosporales</taxon>
        <taxon>Micromonosporaceae</taxon>
        <taxon>Micromonospora</taxon>
    </lineage>
</organism>
<dbReference type="InterPro" id="IPR027417">
    <property type="entry name" value="P-loop_NTPase"/>
</dbReference>
<feature type="domain" description="CobW/HypB/UreG nucleotide-binding" evidence="1">
    <location>
        <begin position="15"/>
        <end position="92"/>
    </location>
</feature>
<dbReference type="Pfam" id="PF02492">
    <property type="entry name" value="cobW"/>
    <property type="match status" value="1"/>
</dbReference>
<dbReference type="AlphaFoldDB" id="A0A1C5A8C8"/>
<reference evidence="3" key="1">
    <citation type="submission" date="2016-06" db="EMBL/GenBank/DDBJ databases">
        <authorList>
            <person name="Varghese N."/>
        </authorList>
    </citation>
    <scope>NUCLEOTIDE SEQUENCE [LARGE SCALE GENOMIC DNA]</scope>
    <source>
        <strain evidence="3">DSM 45555</strain>
    </source>
</reference>
<protein>
    <submittedName>
        <fullName evidence="2">CobW/HypB/UreG, nucleotide-binding domain</fullName>
    </submittedName>
</protein>
<dbReference type="SUPFAM" id="SSF52540">
    <property type="entry name" value="P-loop containing nucleoside triphosphate hydrolases"/>
    <property type="match status" value="1"/>
</dbReference>
<evidence type="ECO:0000313" key="2">
    <source>
        <dbReference type="EMBL" id="SCF41447.1"/>
    </source>
</evidence>
<name>A0A1C5A8C8_9ACTN</name>
<dbReference type="PANTHER" id="PTHR43603:SF1">
    <property type="entry name" value="ZINC-REGULATED GTPASE METALLOPROTEIN ACTIVATOR 1"/>
    <property type="match status" value="1"/>
</dbReference>
<dbReference type="Gene3D" id="3.40.50.300">
    <property type="entry name" value="P-loop containing nucleotide triphosphate hydrolases"/>
    <property type="match status" value="1"/>
</dbReference>
<proteinExistence type="predicted"/>
<gene>
    <name evidence="2" type="ORF">GA0070215_12559</name>
</gene>